<feature type="region of interest" description="Disordered" evidence="7">
    <location>
        <begin position="190"/>
        <end position="213"/>
    </location>
</feature>
<dbReference type="InterPro" id="IPR038441">
    <property type="entry name" value="THAP_Znf_sf"/>
</dbReference>
<dbReference type="SUPFAM" id="SSF57716">
    <property type="entry name" value="Glucocorticoid receptor-like (DNA-binding domain)"/>
    <property type="match status" value="1"/>
</dbReference>
<dbReference type="Pfam" id="PF05485">
    <property type="entry name" value="THAP"/>
    <property type="match status" value="1"/>
</dbReference>
<keyword evidence="2" id="KW-0479">Metal-binding</keyword>
<dbReference type="AlphaFoldDB" id="A0A6I8U1H3"/>
<dbReference type="EnsemblMetazoa" id="AAEL020649-RA">
    <property type="protein sequence ID" value="AAEL020649-PA"/>
    <property type="gene ID" value="AAEL020649"/>
</dbReference>
<dbReference type="Pfam" id="PF13359">
    <property type="entry name" value="DDE_Tnp_4"/>
    <property type="match status" value="1"/>
</dbReference>
<dbReference type="GO" id="GO:0003677">
    <property type="term" value="F:DNA binding"/>
    <property type="evidence" value="ECO:0007669"/>
    <property type="project" value="UniProtKB-UniRule"/>
</dbReference>
<feature type="domain" description="THAP-type" evidence="8">
    <location>
        <begin position="1"/>
        <end position="78"/>
    </location>
</feature>
<evidence type="ECO:0000313" key="11">
    <source>
        <dbReference type="Proteomes" id="UP000008820"/>
    </source>
</evidence>
<dbReference type="GO" id="GO:0008270">
    <property type="term" value="F:zinc ion binding"/>
    <property type="evidence" value="ECO:0007669"/>
    <property type="project" value="UniProtKB-KW"/>
</dbReference>
<dbReference type="InterPro" id="IPR027805">
    <property type="entry name" value="Transposase_HTH_dom"/>
</dbReference>
<reference evidence="10 11" key="1">
    <citation type="submission" date="2017-06" db="EMBL/GenBank/DDBJ databases">
        <title>Aedes aegypti genome working group (AGWG) sequencing and assembly.</title>
        <authorList>
            <consortium name="Aedes aegypti Genome Working Group (AGWG)"/>
            <person name="Matthews B.J."/>
        </authorList>
    </citation>
    <scope>NUCLEOTIDE SEQUENCE [LARGE SCALE GENOMIC DNA]</scope>
    <source>
        <strain evidence="10 11">LVP_AGWG</strain>
    </source>
</reference>
<dbReference type="OrthoDB" id="7761696at2759"/>
<evidence type="ECO:0000256" key="1">
    <source>
        <dbReference type="ARBA" id="ARBA00001968"/>
    </source>
</evidence>
<feature type="compositionally biased region" description="Basic and acidic residues" evidence="7">
    <location>
        <begin position="119"/>
        <end position="128"/>
    </location>
</feature>
<sequence length="513" mass="59597">MPTQCCVSYCRSRSHPEEPVPLHRFPQSDHFRDVWRQILEVGPIKLSASRVCGKHFSISQYDNYDAKTLKINTFPDMQLPRTRKVIEVQQNPKRAQKRTHSEYIYYNVRKHRTYIRRQDASYSDDKENTTPVIPQNEPKTSENLRHICTHYSRIQQVMKAETSKRSRSMDSGTDSPSIFSASMFENVGREETVTTENQLKENEYPRSSSNSHGPSEKIGRFIMFKGLFNIDGLTTRHLKHLTGLTKCQFEFVYDLCTDRQTECPYYGLALREQLLCTFIKYRKGWEFLTLAILFKLKESTARDIFVFWTNLLNSRIAAIDFWEFGSRQEDEYIAILDCTEIPMEKPESPDIQQVTFSKYKNTNTFKVLVAIDEQGTILFVSDAYGGSVSDNKIVELSGIIDKLHEGDHILADRGFEQTDILSAKGIILNRPPNKKGEQLSEEDVFRTRAIASRRIDVERMIGYAKTYKILSHKVTHAMFPFMDKIIKVLFKLTNFRPPICKIAKDRVKEDLEL</sequence>
<accession>A0A6I8U1H3</accession>
<dbReference type="SMART" id="SM00980">
    <property type="entry name" value="THAP"/>
    <property type="match status" value="1"/>
</dbReference>
<dbReference type="Pfam" id="PF13613">
    <property type="entry name" value="HTH_Tnp_4"/>
    <property type="match status" value="1"/>
</dbReference>
<evidence type="ECO:0000313" key="9">
    <source>
        <dbReference type="EnsemblMetazoa" id="AAEL020334-PA"/>
    </source>
</evidence>
<dbReference type="InParanoid" id="A0A6I8U1H3"/>
<evidence type="ECO:0000256" key="7">
    <source>
        <dbReference type="SAM" id="MobiDB-lite"/>
    </source>
</evidence>
<keyword evidence="3 6" id="KW-0863">Zinc-finger</keyword>
<protein>
    <recommendedName>
        <fullName evidence="8">THAP-type domain-containing protein</fullName>
    </recommendedName>
</protein>
<feature type="compositionally biased region" description="Basic and acidic residues" evidence="7">
    <location>
        <begin position="190"/>
        <end position="204"/>
    </location>
</feature>
<evidence type="ECO:0000256" key="2">
    <source>
        <dbReference type="ARBA" id="ARBA00022723"/>
    </source>
</evidence>
<organism evidence="10 11">
    <name type="scientific">Aedes aegypti</name>
    <name type="common">Yellowfever mosquito</name>
    <name type="synonym">Culex aegypti</name>
    <dbReference type="NCBI Taxonomy" id="7159"/>
    <lineage>
        <taxon>Eukaryota</taxon>
        <taxon>Metazoa</taxon>
        <taxon>Ecdysozoa</taxon>
        <taxon>Arthropoda</taxon>
        <taxon>Hexapoda</taxon>
        <taxon>Insecta</taxon>
        <taxon>Pterygota</taxon>
        <taxon>Neoptera</taxon>
        <taxon>Endopterygota</taxon>
        <taxon>Diptera</taxon>
        <taxon>Nematocera</taxon>
        <taxon>Culicoidea</taxon>
        <taxon>Culicidae</taxon>
        <taxon>Culicinae</taxon>
        <taxon>Aedini</taxon>
        <taxon>Aedes</taxon>
        <taxon>Stegomyia</taxon>
    </lineage>
</organism>
<dbReference type="InterPro" id="IPR006612">
    <property type="entry name" value="THAP_Znf"/>
</dbReference>
<dbReference type="Gene3D" id="6.20.210.20">
    <property type="entry name" value="THAP domain"/>
    <property type="match status" value="1"/>
</dbReference>
<reference evidence="10" key="2">
    <citation type="submission" date="2020-05" db="UniProtKB">
        <authorList>
            <consortium name="EnsemblMetazoa"/>
        </authorList>
    </citation>
    <scope>IDENTIFICATION</scope>
    <source>
        <strain evidence="10">LVP_AGWG</strain>
    </source>
</reference>
<evidence type="ECO:0000256" key="5">
    <source>
        <dbReference type="ARBA" id="ARBA00023125"/>
    </source>
</evidence>
<dbReference type="InterPro" id="IPR027806">
    <property type="entry name" value="HARBI1_dom"/>
</dbReference>
<dbReference type="PROSITE" id="PS50950">
    <property type="entry name" value="ZF_THAP"/>
    <property type="match status" value="1"/>
</dbReference>
<dbReference type="EnsemblMetazoa" id="AAEL020334-RA">
    <property type="protein sequence ID" value="AAEL020334-PA"/>
    <property type="gene ID" value="AAEL020334"/>
</dbReference>
<gene>
    <name evidence="10" type="primary">110676590</name>
    <name evidence="9" type="synonym">110676213</name>
</gene>
<dbReference type="PANTHER" id="PTHR23080">
    <property type="entry name" value="THAP DOMAIN PROTEIN"/>
    <property type="match status" value="1"/>
</dbReference>
<keyword evidence="5 6" id="KW-0238">DNA-binding</keyword>
<keyword evidence="4" id="KW-0862">Zinc</keyword>
<evidence type="ECO:0000259" key="8">
    <source>
        <dbReference type="PROSITE" id="PS50950"/>
    </source>
</evidence>
<keyword evidence="11" id="KW-1185">Reference proteome</keyword>
<evidence type="ECO:0000313" key="10">
    <source>
        <dbReference type="EnsemblMetazoa" id="AAEL020649-PA"/>
    </source>
</evidence>
<feature type="region of interest" description="Disordered" evidence="7">
    <location>
        <begin position="119"/>
        <end position="138"/>
    </location>
</feature>
<proteinExistence type="predicted"/>
<evidence type="ECO:0000256" key="6">
    <source>
        <dbReference type="PROSITE-ProRule" id="PRU00309"/>
    </source>
</evidence>
<evidence type="ECO:0000256" key="3">
    <source>
        <dbReference type="ARBA" id="ARBA00022771"/>
    </source>
</evidence>
<comment type="cofactor">
    <cofactor evidence="1">
        <name>a divalent metal cation</name>
        <dbReference type="ChEBI" id="CHEBI:60240"/>
    </cofactor>
</comment>
<dbReference type="Proteomes" id="UP000008820">
    <property type="component" value="Chromosome 2"/>
</dbReference>
<name>A0A6I8U1H3_AEDAE</name>
<evidence type="ECO:0000256" key="4">
    <source>
        <dbReference type="ARBA" id="ARBA00022833"/>
    </source>
</evidence>